<organism evidence="2">
    <name type="scientific">Timema cristinae</name>
    <name type="common">Walking stick</name>
    <dbReference type="NCBI Taxonomy" id="61476"/>
    <lineage>
        <taxon>Eukaryota</taxon>
        <taxon>Metazoa</taxon>
        <taxon>Ecdysozoa</taxon>
        <taxon>Arthropoda</taxon>
        <taxon>Hexapoda</taxon>
        <taxon>Insecta</taxon>
        <taxon>Pterygota</taxon>
        <taxon>Neoptera</taxon>
        <taxon>Polyneoptera</taxon>
        <taxon>Phasmatodea</taxon>
        <taxon>Timematodea</taxon>
        <taxon>Timematoidea</taxon>
        <taxon>Timematidae</taxon>
        <taxon>Timema</taxon>
    </lineage>
</organism>
<dbReference type="EMBL" id="OC321359">
    <property type="protein sequence ID" value="CAD7409915.1"/>
    <property type="molecule type" value="Genomic_DNA"/>
</dbReference>
<evidence type="ECO:0000313" key="2">
    <source>
        <dbReference type="EMBL" id="CAD7409915.1"/>
    </source>
</evidence>
<feature type="region of interest" description="Disordered" evidence="1">
    <location>
        <begin position="348"/>
        <end position="372"/>
    </location>
</feature>
<reference evidence="2" key="1">
    <citation type="submission" date="2020-11" db="EMBL/GenBank/DDBJ databases">
        <authorList>
            <person name="Tran Van P."/>
        </authorList>
    </citation>
    <scope>NUCLEOTIDE SEQUENCE</scope>
</reference>
<sequence>MMHSHQPLYPLCPVVCPQEPVDCVYMFNDAQPSTLISFVSRRVSPGACRLCLHVQRCTAISPYIPCVPSCVPRSLWTVYTCSVMHVINPYIPCVPSCVPRSLWTVFTCSMMHSHQPLYPLCPVVCPQEHVDCVYMFSDAQPSTLISLVSRLMHVISPYIPCVPSCVPRSLWTVYTCSVMHVISPLYPLCPVVCPQEPVDCVYMFSDACYQPLYPLCPIMCPQEHVDCVYMFSDACYQPLYPLCPAVCPQEPVDCVYMFSDACYQPLYPLCPVVCPQESVDCVYMFSDACYQPLYPLCPAVCPQEPVDEVTEMLDRKKKEGLAYKRSFFVRMVSDPKIYNPKIAKSLASSHHRPMERDTGAPASNGVTIQTPM</sequence>
<dbReference type="AlphaFoldDB" id="A0A7R9H8E6"/>
<proteinExistence type="predicted"/>
<evidence type="ECO:0000256" key="1">
    <source>
        <dbReference type="SAM" id="MobiDB-lite"/>
    </source>
</evidence>
<gene>
    <name evidence="2" type="ORF">TCEB3V08_LOCUS10236</name>
</gene>
<accession>A0A7R9H8E6</accession>
<name>A0A7R9H8E6_TIMCR</name>
<protein>
    <submittedName>
        <fullName evidence="2">Uncharacterized protein</fullName>
    </submittedName>
</protein>